<evidence type="ECO:0000313" key="3">
    <source>
        <dbReference type="Proteomes" id="UP000504608"/>
    </source>
</evidence>
<dbReference type="GO" id="GO:0010228">
    <property type="term" value="P:vegetative to reproductive phase transition of meristem"/>
    <property type="evidence" value="ECO:0007669"/>
    <property type="project" value="TreeGrafter"/>
</dbReference>
<feature type="transmembrane region" description="Helical" evidence="2">
    <location>
        <begin position="254"/>
        <end position="272"/>
    </location>
</feature>
<name>A0A6J1JCZ6_CUCMA</name>
<dbReference type="OrthoDB" id="1932537at2759"/>
<keyword evidence="3" id="KW-1185">Reference proteome</keyword>
<dbReference type="PANTHER" id="PTHR31133:SF2">
    <property type="entry name" value="EXPRESSED PROTEIN"/>
    <property type="match status" value="1"/>
</dbReference>
<accession>A0A6J1JCZ6</accession>
<sequence>MRVPVGFFPKLWSFISFLPFFFLLLVLGLLKAVIVGPIAAAIVVVGNSFVIVGLFPAHFFWTFVCLVRTKRLGLVLKSVVLVFLPLPLILWPIVGVIGSLLGGIGYGFFVPLIATFEAVGGGITDKLFHSVADGCLSTIKASCVIVMDFTDFCFHSYFSFMDELGELMYSDEKPIEVKLSRLPSCLLASLIGVLVDSLLITLIALWRSPFMLFKGWKRMLEDLVGREGPFLEAVCVPFAGLAIILWPIAVVGAVISAVVSSFFLGLYAGVIVHQEDSFRLGLAYVLAVVSMFDEYVNDLLYLGEGSCIPRPKYRRNMSSDLKKEHHSDDNNDQRSIRHGSSNHKLVSEQSRTLKQAIQQYKPVQFWDWLFKSCEVNGRILLQDGLISMEDVEECILKGNCKKLTVKLPAWCILQCLLSSAKSNSPGLIISDDVELTRTNLPRDTMFDWCLGPLLIMKEQIKRLNLEENEETCLRILIMRCRNEKPEDWDEFAYPSSDTVRRAQLQAIFRRLQGIVSFMSRIPSFRRRFMNLIKVLYVEGIQMGSSATAARVRNGRKRLGRSRDGRNREEETINTAQKALNVLDV</sequence>
<feature type="region of interest" description="Disordered" evidence="1">
    <location>
        <begin position="319"/>
        <end position="347"/>
    </location>
</feature>
<keyword evidence="2" id="KW-0812">Transmembrane</keyword>
<dbReference type="AlphaFoldDB" id="A0A6J1JCZ6"/>
<keyword evidence="2" id="KW-1133">Transmembrane helix</keyword>
<feature type="transmembrane region" description="Helical" evidence="2">
    <location>
        <begin position="12"/>
        <end position="34"/>
    </location>
</feature>
<keyword evidence="2" id="KW-0472">Membrane</keyword>
<evidence type="ECO:0000256" key="1">
    <source>
        <dbReference type="SAM" id="MobiDB-lite"/>
    </source>
</evidence>
<feature type="transmembrane region" description="Helical" evidence="2">
    <location>
        <begin position="40"/>
        <end position="67"/>
    </location>
</feature>
<feature type="transmembrane region" description="Helical" evidence="2">
    <location>
        <begin position="186"/>
        <end position="208"/>
    </location>
</feature>
<dbReference type="KEGG" id="cmax:111484600"/>
<reference evidence="4" key="1">
    <citation type="submission" date="2025-08" db="UniProtKB">
        <authorList>
            <consortium name="RefSeq"/>
        </authorList>
    </citation>
    <scope>IDENTIFICATION</scope>
    <source>
        <tissue evidence="4">Young leaves</tissue>
    </source>
</reference>
<dbReference type="GeneID" id="111484600"/>
<evidence type="ECO:0000256" key="2">
    <source>
        <dbReference type="SAM" id="Phobius"/>
    </source>
</evidence>
<feature type="transmembrane region" description="Helical" evidence="2">
    <location>
        <begin position="79"/>
        <end position="109"/>
    </location>
</feature>
<feature type="transmembrane region" description="Helical" evidence="2">
    <location>
        <begin position="229"/>
        <end position="248"/>
    </location>
</feature>
<dbReference type="InterPro" id="IPR040229">
    <property type="entry name" value="At3g27390-like"/>
</dbReference>
<gene>
    <name evidence="4" type="primary">LOC111484600</name>
</gene>
<proteinExistence type="predicted"/>
<organism evidence="3 4">
    <name type="scientific">Cucurbita maxima</name>
    <name type="common">Pumpkin</name>
    <name type="synonym">Winter squash</name>
    <dbReference type="NCBI Taxonomy" id="3661"/>
    <lineage>
        <taxon>Eukaryota</taxon>
        <taxon>Viridiplantae</taxon>
        <taxon>Streptophyta</taxon>
        <taxon>Embryophyta</taxon>
        <taxon>Tracheophyta</taxon>
        <taxon>Spermatophyta</taxon>
        <taxon>Magnoliopsida</taxon>
        <taxon>eudicotyledons</taxon>
        <taxon>Gunneridae</taxon>
        <taxon>Pentapetalae</taxon>
        <taxon>rosids</taxon>
        <taxon>fabids</taxon>
        <taxon>Cucurbitales</taxon>
        <taxon>Cucurbitaceae</taxon>
        <taxon>Cucurbiteae</taxon>
        <taxon>Cucurbita</taxon>
    </lineage>
</organism>
<feature type="compositionally biased region" description="Basic and acidic residues" evidence="1">
    <location>
        <begin position="320"/>
        <end position="335"/>
    </location>
</feature>
<evidence type="ECO:0000313" key="4">
    <source>
        <dbReference type="RefSeq" id="XP_022987036.1"/>
    </source>
</evidence>
<dbReference type="RefSeq" id="XP_022987036.1">
    <property type="nucleotide sequence ID" value="XM_023131268.1"/>
</dbReference>
<protein>
    <submittedName>
        <fullName evidence="4">Uncharacterized membrane protein At3g27390</fullName>
    </submittedName>
</protein>
<dbReference type="PANTHER" id="PTHR31133">
    <property type="entry name" value="MEMBRANE PROTEIN"/>
    <property type="match status" value="1"/>
</dbReference>
<dbReference type="Proteomes" id="UP000504608">
    <property type="component" value="Unplaced"/>
</dbReference>